<gene>
    <name evidence="1" type="ORF">MM415A02742_0006</name>
</gene>
<name>A0A6M3JRD8_9ZZZZ</name>
<reference evidence="1" key="1">
    <citation type="submission" date="2020-03" db="EMBL/GenBank/DDBJ databases">
        <title>The deep terrestrial virosphere.</title>
        <authorList>
            <person name="Holmfeldt K."/>
            <person name="Nilsson E."/>
            <person name="Simone D."/>
            <person name="Lopez-Fernandez M."/>
            <person name="Wu X."/>
            <person name="de Brujin I."/>
            <person name="Lundin D."/>
            <person name="Andersson A."/>
            <person name="Bertilsson S."/>
            <person name="Dopson M."/>
        </authorList>
    </citation>
    <scope>NUCLEOTIDE SEQUENCE</scope>
    <source>
        <strain evidence="1">MM415A02742</strain>
    </source>
</reference>
<sequence length="107" mass="12541">MWAHLYIPENPKDGSEKICYSCWCESHEGKNPFETGGRCVYDEGCWYGDGHDYFYERSYNPMQYKPKEPSPEKCMRIRVKKMARKVSEEIWNNGIKTLSTEKTIGGD</sequence>
<evidence type="ECO:0000313" key="1">
    <source>
        <dbReference type="EMBL" id="QJA72513.1"/>
    </source>
</evidence>
<organism evidence="1">
    <name type="scientific">viral metagenome</name>
    <dbReference type="NCBI Taxonomy" id="1070528"/>
    <lineage>
        <taxon>unclassified sequences</taxon>
        <taxon>metagenomes</taxon>
        <taxon>organismal metagenomes</taxon>
    </lineage>
</organism>
<accession>A0A6M3JRD8</accession>
<proteinExistence type="predicted"/>
<dbReference type="AlphaFoldDB" id="A0A6M3JRD8"/>
<protein>
    <submittedName>
        <fullName evidence="1">Uncharacterized protein</fullName>
    </submittedName>
</protein>
<dbReference type="EMBL" id="MT141957">
    <property type="protein sequence ID" value="QJA72513.1"/>
    <property type="molecule type" value="Genomic_DNA"/>
</dbReference>